<proteinExistence type="predicted"/>
<sequence>MANGSAQEVEVQVDLLSLQEDLHQFVHDLLMPSLSLDNRDSMDTEITGDELRAGLGQLPLEYWYLVWTQAGPLLLEMFQEALKSDELLPDLRTANTVVLPMPGTAHIVKTFNPFCS</sequence>
<dbReference type="Proteomes" id="UP001066276">
    <property type="component" value="Chromosome 6"/>
</dbReference>
<gene>
    <name evidence="1" type="ORF">NDU88_012251</name>
</gene>
<comment type="caution">
    <text evidence="1">The sequence shown here is derived from an EMBL/GenBank/DDBJ whole genome shotgun (WGS) entry which is preliminary data.</text>
</comment>
<accession>A0AAV7R5E6</accession>
<dbReference type="AlphaFoldDB" id="A0AAV7R5E6"/>
<dbReference type="EMBL" id="JANPWB010000010">
    <property type="protein sequence ID" value="KAJ1145968.1"/>
    <property type="molecule type" value="Genomic_DNA"/>
</dbReference>
<name>A0AAV7R5E6_PLEWA</name>
<reference evidence="1" key="1">
    <citation type="journal article" date="2022" name="bioRxiv">
        <title>Sequencing and chromosome-scale assembly of the giantPleurodeles waltlgenome.</title>
        <authorList>
            <person name="Brown T."/>
            <person name="Elewa A."/>
            <person name="Iarovenko S."/>
            <person name="Subramanian E."/>
            <person name="Araus A.J."/>
            <person name="Petzold A."/>
            <person name="Susuki M."/>
            <person name="Suzuki K.-i.T."/>
            <person name="Hayashi T."/>
            <person name="Toyoda A."/>
            <person name="Oliveira C."/>
            <person name="Osipova E."/>
            <person name="Leigh N.D."/>
            <person name="Simon A."/>
            <person name="Yun M.H."/>
        </authorList>
    </citation>
    <scope>NUCLEOTIDE SEQUENCE</scope>
    <source>
        <strain evidence="1">20211129_DDA</strain>
        <tissue evidence="1">Liver</tissue>
    </source>
</reference>
<keyword evidence="2" id="KW-1185">Reference proteome</keyword>
<evidence type="ECO:0000313" key="2">
    <source>
        <dbReference type="Proteomes" id="UP001066276"/>
    </source>
</evidence>
<evidence type="ECO:0000313" key="1">
    <source>
        <dbReference type="EMBL" id="KAJ1145968.1"/>
    </source>
</evidence>
<organism evidence="1 2">
    <name type="scientific">Pleurodeles waltl</name>
    <name type="common">Iberian ribbed newt</name>
    <dbReference type="NCBI Taxonomy" id="8319"/>
    <lineage>
        <taxon>Eukaryota</taxon>
        <taxon>Metazoa</taxon>
        <taxon>Chordata</taxon>
        <taxon>Craniata</taxon>
        <taxon>Vertebrata</taxon>
        <taxon>Euteleostomi</taxon>
        <taxon>Amphibia</taxon>
        <taxon>Batrachia</taxon>
        <taxon>Caudata</taxon>
        <taxon>Salamandroidea</taxon>
        <taxon>Salamandridae</taxon>
        <taxon>Pleurodelinae</taxon>
        <taxon>Pleurodeles</taxon>
    </lineage>
</organism>
<protein>
    <submittedName>
        <fullName evidence="1">Uncharacterized protein</fullName>
    </submittedName>
</protein>